<dbReference type="RefSeq" id="WP_110812754.1">
    <property type="nucleotide sequence ID" value="NZ_QJTE01000001.1"/>
</dbReference>
<evidence type="ECO:0000259" key="3">
    <source>
        <dbReference type="Pfam" id="PF23666"/>
    </source>
</evidence>
<dbReference type="SUPFAM" id="SSF51445">
    <property type="entry name" value="(Trans)glycosidases"/>
    <property type="match status" value="1"/>
</dbReference>
<dbReference type="InterPro" id="IPR056490">
    <property type="entry name" value="Rcc01698_C"/>
</dbReference>
<dbReference type="OrthoDB" id="8445115at2"/>
<reference evidence="4 5" key="1">
    <citation type="submission" date="2018-06" db="EMBL/GenBank/DDBJ databases">
        <title>Genomic Encyclopedia of Type Strains, Phase III (KMG-III): the genomes of soil and plant-associated and newly described type strains.</title>
        <authorList>
            <person name="Whitman W."/>
        </authorList>
    </citation>
    <scope>NUCLEOTIDE SEQUENCE [LARGE SCALE GENOMIC DNA]</scope>
    <source>
        <strain evidence="4 5">CECT 9025</strain>
    </source>
</reference>
<evidence type="ECO:0000313" key="5">
    <source>
        <dbReference type="Proteomes" id="UP000248311"/>
    </source>
</evidence>
<feature type="domain" description="Tip attachment protein J" evidence="2">
    <location>
        <begin position="787"/>
        <end position="946"/>
    </location>
</feature>
<dbReference type="InterPro" id="IPR017853">
    <property type="entry name" value="GH"/>
</dbReference>
<keyword evidence="5" id="KW-1185">Reference proteome</keyword>
<organism evidence="4 5">
    <name type="scientific">Pseudoroseicyclus aestuarii</name>
    <dbReference type="NCBI Taxonomy" id="1795041"/>
    <lineage>
        <taxon>Bacteria</taxon>
        <taxon>Pseudomonadati</taxon>
        <taxon>Pseudomonadota</taxon>
        <taxon>Alphaproteobacteria</taxon>
        <taxon>Rhodobacterales</taxon>
        <taxon>Paracoccaceae</taxon>
        <taxon>Pseudoroseicyclus</taxon>
    </lineage>
</organism>
<sequence length="1289" mass="138647">MATIVLSAAGLALGGSVGGTALGLSGATLGRFAGAALGAAIDSRLLGQGSDAVETGRIDRFRLTRAGEGGAIPRLYGTMRLGGQVIWASRFLEDRETTGGGKGAPRQPKVTEFSYTVSLAVALCEGPITRLGRIWADGQEIPRESLTLRVYEGTEDQLPDPKMEAIEGIGRVPAYRSTAYVVIEDLPLGQFGNRVPQFSFEVLRPVPEEVGDGSVAHLVQGVALIPGTGEYALATEPVHLERSFGEMVPANVNTPSGLPDFVTAAETLTEELPNCGTVSLVVSWFGTDLRMADCRIRPLVEQAEEDGQEMPWTVSGVTRAEAGIVPLDEGRPVYGGTPADASVIQAIQELKSRGQKVVFYPFILMDQMAGNGLPDPYGGGEQPALPWRGRITLSRAPGQAGSPDGTAAAGAQVAAFFGGAQPGDFDGLDYTGPEDWGLRRFILHCAALCRAAGGVDAFCIGSELRGITTARGASGFPAVQALRVLAADVRAMLPGTKISYAADWSEYHGYQPAEGGKLFHLDPLWADGNIDFIGIDNYMPLSDWREGTDHLDAQTFDAIYDLDYLTGNVAGGEGYDWYYASPEARDAQLRTPIEDYLGEPWVWRYKDLASWWANPHYDRPLGERAETPTPWVPRSKPIWFTELGCPSVDKGTNQPNVFVDPKSSESALPYYSDGTRDELIQLQYLRAVHRHFGDPANNPASDVYDGRMLDTARMLVWAWDARPYPWFPARDEVWADGENWRLGHWITGRTASWTLASVVEAICRRAGAVPIDTSALWGLVRGYLLDEVGSARAALQPLMLAHGFDAVERGGVLSFRLRGDAPAASIETGETVHLSEQPPIEITRAAEAEVSGRVRLSYIEAGGDYEQRTAEAMTPDDAALTVAGTELPLALTRAEAKQIALRWLAEAETARETARFALPPSRLALGAGDTVTLEGPGGSWRIDRVEQAEALQIEAVRTQPALYREAPVTDEPPRMGAFTPPVPVVGTFLDLPLLTGDEVPHTPHFTAAARPWPGSVALYDAPTDSDYDVDMVQPVTAILGTTLSAMQAARPGVWDRGPALQVKLVSGALRSATEAALLAGANVMAIGDGASDLWEVFQFAEAELVAPNVYDLRLRLRGQAGTDGVMPQDWPAGSRVVLLDRAVRQVTYPPSMRGVARHYRYGPAQRALDDATFRHEVRAFEGVGLRPYSPCHLRAAPDGAGGLRIGWTRRTRIGGDSWTGPDVPLGEASERYLLEVLVDGALARSEVLTAPAWHLDAATRAALGAGPVVIRVAQLSEVFGPGPFEVLSL</sequence>
<dbReference type="Pfam" id="PF13550">
    <property type="entry name" value="Phage-tail_3"/>
    <property type="match status" value="1"/>
</dbReference>
<accession>A0A318SWM5</accession>
<name>A0A318SWM5_9RHOB</name>
<dbReference type="InterPro" id="IPR025195">
    <property type="entry name" value="GTA_TIM_dom"/>
</dbReference>
<evidence type="ECO:0000259" key="2">
    <source>
        <dbReference type="Pfam" id="PF13550"/>
    </source>
</evidence>
<dbReference type="Pfam" id="PF23666">
    <property type="entry name" value="Rcc01698_C"/>
    <property type="match status" value="1"/>
</dbReference>
<dbReference type="Proteomes" id="UP000248311">
    <property type="component" value="Unassembled WGS sequence"/>
</dbReference>
<dbReference type="InterPro" id="IPR032876">
    <property type="entry name" value="J_dom"/>
</dbReference>
<feature type="domain" description="Rcc01698-like C-terminal" evidence="3">
    <location>
        <begin position="1037"/>
        <end position="1137"/>
    </location>
</feature>
<evidence type="ECO:0000259" key="1">
    <source>
        <dbReference type="Pfam" id="PF13547"/>
    </source>
</evidence>
<dbReference type="CDD" id="cd19607">
    <property type="entry name" value="GTA_TIM-barrel-like"/>
    <property type="match status" value="1"/>
</dbReference>
<proteinExistence type="predicted"/>
<comment type="caution">
    <text evidence="4">The sequence shown here is derived from an EMBL/GenBank/DDBJ whole genome shotgun (WGS) entry which is preliminary data.</text>
</comment>
<protein>
    <submittedName>
        <fullName evidence="4">Putative tail protein</fullName>
    </submittedName>
</protein>
<gene>
    <name evidence="4" type="ORF">DFP88_101395</name>
</gene>
<dbReference type="Pfam" id="PF13547">
    <property type="entry name" value="GTA_TIM"/>
    <property type="match status" value="1"/>
</dbReference>
<dbReference type="EMBL" id="QJTE01000001">
    <property type="protein sequence ID" value="PYE85725.1"/>
    <property type="molecule type" value="Genomic_DNA"/>
</dbReference>
<dbReference type="Gene3D" id="3.20.20.80">
    <property type="entry name" value="Glycosidases"/>
    <property type="match status" value="1"/>
</dbReference>
<evidence type="ECO:0000313" key="4">
    <source>
        <dbReference type="EMBL" id="PYE85725.1"/>
    </source>
</evidence>
<feature type="domain" description="GTA TIM-barrel-like" evidence="1">
    <location>
        <begin position="436"/>
        <end position="728"/>
    </location>
</feature>